<dbReference type="OrthoDB" id="424834at2759"/>
<evidence type="ECO:0000256" key="26">
    <source>
        <dbReference type="SAM" id="SignalP"/>
    </source>
</evidence>
<evidence type="ECO:0000256" key="24">
    <source>
        <dbReference type="ARBA" id="ARBA00046376"/>
    </source>
</evidence>
<evidence type="ECO:0000256" key="1">
    <source>
        <dbReference type="ARBA" id="ARBA00004155"/>
    </source>
</evidence>
<evidence type="ECO:0000256" key="12">
    <source>
        <dbReference type="ARBA" id="ARBA00044891"/>
    </source>
</evidence>
<comment type="catalytic activity">
    <reaction evidence="8">
        <text>L-lysyl-L-alanine(out) = L-lysyl-L-alanine(in)</text>
        <dbReference type="Rhea" id="RHEA:79399"/>
        <dbReference type="ChEBI" id="CHEBI:229954"/>
    </reaction>
</comment>
<sequence length="479" mass="51869">MDTRWWILIFCSIQTFTSDFFNEEPSVLVQRLTGTAEPCTNGTDVCLNLDLNEFNWIFSGSNWAAALAAICAGLIIDRYGSKLALLCSAGLLFFGTLIFVLATYSADTTTAFAVLMVGRLMVGLGAGSGTVITHRMKAGWFLYRELALAFSIQIFLGRLGSATSFLLIGSVVDRLGLRTCLWLGFVANLFAAGSNVALVYLDQRGSAMASTAPTSGNFSTIWRFIRQLDGTFWCVVLTVLLYYGTTLTFVANGPNFLAMRYGFSETRASIVTGFIYDIGLLAPLSGWLTDRFGYRQYWIAGTSGFLFIGFLLLYLIPQAPPGIFVLLIGIGYTSYGPTVWSSIPLIVPPDAVGLATGIGKFLQFVGTGAETAGAGAILNMNDSRVRVPWDIFSIYLICMAALCCLACALVVFLNHKGDQRLTPSQKDRDRGNGLQEITPLKVDFGVGLNGADKSTAGMPVSRLPEEISEVLTESSRSKV</sequence>
<feature type="transmembrane region" description="Helical" evidence="25">
    <location>
        <begin position="181"/>
        <end position="201"/>
    </location>
</feature>
<comment type="catalytic activity">
    <reaction evidence="10">
        <text>L-alpha-aminoacyl-L-arginine(out) = L-alpha-aminoacyl-L-arginine(in)</text>
        <dbReference type="Rhea" id="RHEA:79367"/>
        <dbReference type="ChEBI" id="CHEBI:229968"/>
    </reaction>
</comment>
<feature type="transmembrane region" description="Helical" evidence="25">
    <location>
        <begin position="56"/>
        <end position="76"/>
    </location>
</feature>
<dbReference type="InterPro" id="IPR011701">
    <property type="entry name" value="MFS"/>
</dbReference>
<comment type="function">
    <text evidence="23">Lysosomal dipeptide uniporter that selectively exports lysine, arginine or histidine-containing dipeptides with a net positive charge from the lysosome lumen into the cytosol. Could play a role in a specific type of protein O-glycosylation indirectly regulating macrophages migration and tissue invasion. Also essential for liver homeostasis.</text>
</comment>
<evidence type="ECO:0000256" key="7">
    <source>
        <dbReference type="ARBA" id="ARBA00023228"/>
    </source>
</evidence>
<comment type="similarity">
    <text evidence="2">Belongs to the major facilitator superfamily.</text>
</comment>
<comment type="catalytic activity">
    <reaction evidence="18">
        <text>L-histidyl-L-alpha-amino acid(out) = L-histidyl-L-alpha-amino acid(in)</text>
        <dbReference type="Rhea" id="RHEA:79379"/>
        <dbReference type="ChEBI" id="CHEBI:229964"/>
    </reaction>
</comment>
<protein>
    <recommendedName>
        <fullName evidence="21">Lysosomal dipeptide transporter MFSD1</fullName>
    </recommendedName>
    <alternativeName>
        <fullName evidence="22">Major facilitator superfamily domain-containing protein 1</fullName>
    </alternativeName>
</protein>
<comment type="catalytic activity">
    <reaction evidence="19">
        <text>L-alanyl-L-lysine(out) = L-alanyl-L-lysine(in)</text>
        <dbReference type="Rhea" id="RHEA:79415"/>
        <dbReference type="ChEBI" id="CHEBI:192470"/>
    </reaction>
</comment>
<feature type="transmembrane region" description="Helical" evidence="25">
    <location>
        <begin position="392"/>
        <end position="413"/>
    </location>
</feature>
<evidence type="ECO:0000256" key="25">
    <source>
        <dbReference type="SAM" id="Phobius"/>
    </source>
</evidence>
<evidence type="ECO:0000256" key="21">
    <source>
        <dbReference type="ARBA" id="ARBA00044985"/>
    </source>
</evidence>
<evidence type="ECO:0000256" key="3">
    <source>
        <dbReference type="ARBA" id="ARBA00022448"/>
    </source>
</evidence>
<comment type="caution">
    <text evidence="28">The sequence shown here is derived from an EMBL/GenBank/DDBJ whole genome shotgun (WGS) entry which is preliminary data.</text>
</comment>
<evidence type="ECO:0000313" key="29">
    <source>
        <dbReference type="Proteomes" id="UP000192578"/>
    </source>
</evidence>
<keyword evidence="26" id="KW-0732">Signal</keyword>
<feature type="transmembrane region" description="Helical" evidence="25">
    <location>
        <begin position="110"/>
        <end position="134"/>
    </location>
</feature>
<evidence type="ECO:0000256" key="5">
    <source>
        <dbReference type="ARBA" id="ARBA00022989"/>
    </source>
</evidence>
<evidence type="ECO:0000256" key="18">
    <source>
        <dbReference type="ARBA" id="ARBA00044912"/>
    </source>
</evidence>
<evidence type="ECO:0000256" key="23">
    <source>
        <dbReference type="ARBA" id="ARBA00045709"/>
    </source>
</evidence>
<feature type="transmembrane region" description="Helical" evidence="25">
    <location>
        <begin position="83"/>
        <end position="104"/>
    </location>
</feature>
<evidence type="ECO:0000259" key="27">
    <source>
        <dbReference type="PROSITE" id="PS50850"/>
    </source>
</evidence>
<dbReference type="PANTHER" id="PTHR23512">
    <property type="entry name" value="MAJOR FACILITATOR SUPERFAMILY DOMAIN-CONTAINING PROTEIN 1"/>
    <property type="match status" value="1"/>
</dbReference>
<name>A0A1W0WD66_HYPEX</name>
<dbReference type="Gene3D" id="1.20.1250.20">
    <property type="entry name" value="MFS general substrate transporter like domains"/>
    <property type="match status" value="2"/>
</dbReference>
<evidence type="ECO:0000256" key="22">
    <source>
        <dbReference type="ARBA" id="ARBA00045018"/>
    </source>
</evidence>
<accession>A0A1W0WD66</accession>
<evidence type="ECO:0000256" key="9">
    <source>
        <dbReference type="ARBA" id="ARBA00044878"/>
    </source>
</evidence>
<evidence type="ECO:0000256" key="10">
    <source>
        <dbReference type="ARBA" id="ARBA00044881"/>
    </source>
</evidence>
<keyword evidence="7" id="KW-0458">Lysosome</keyword>
<dbReference type="Pfam" id="PF07690">
    <property type="entry name" value="MFS_1"/>
    <property type="match status" value="1"/>
</dbReference>
<comment type="catalytic activity">
    <reaction evidence="20">
        <text>L-lysyl-glycine(out) = L-lysyl-glycine(in)</text>
        <dbReference type="Rhea" id="RHEA:79407"/>
        <dbReference type="ChEBI" id="CHEBI:191202"/>
    </reaction>
</comment>
<keyword evidence="4 25" id="KW-0812">Transmembrane</keyword>
<dbReference type="InterPro" id="IPR036259">
    <property type="entry name" value="MFS_trans_sf"/>
</dbReference>
<dbReference type="GO" id="GO:0005765">
    <property type="term" value="C:lysosomal membrane"/>
    <property type="evidence" value="ECO:0007669"/>
    <property type="project" value="UniProtKB-SubCell"/>
</dbReference>
<dbReference type="SUPFAM" id="SSF103473">
    <property type="entry name" value="MFS general substrate transporter"/>
    <property type="match status" value="1"/>
</dbReference>
<gene>
    <name evidence="28" type="ORF">BV898_12678</name>
</gene>
<evidence type="ECO:0000256" key="14">
    <source>
        <dbReference type="ARBA" id="ARBA00044898"/>
    </source>
</evidence>
<comment type="catalytic activity">
    <reaction evidence="15">
        <text>L-arginyl-L-alpha-amino acid(out) = L-arginyl-L-alpha-amino acid(in)</text>
        <dbReference type="Rhea" id="RHEA:79371"/>
        <dbReference type="ChEBI" id="CHEBI:84315"/>
    </reaction>
</comment>
<keyword evidence="6 25" id="KW-0472">Membrane</keyword>
<evidence type="ECO:0000256" key="2">
    <source>
        <dbReference type="ARBA" id="ARBA00008335"/>
    </source>
</evidence>
<organism evidence="28 29">
    <name type="scientific">Hypsibius exemplaris</name>
    <name type="common">Freshwater tardigrade</name>
    <dbReference type="NCBI Taxonomy" id="2072580"/>
    <lineage>
        <taxon>Eukaryota</taxon>
        <taxon>Metazoa</taxon>
        <taxon>Ecdysozoa</taxon>
        <taxon>Tardigrada</taxon>
        <taxon>Eutardigrada</taxon>
        <taxon>Parachela</taxon>
        <taxon>Hypsibioidea</taxon>
        <taxon>Hypsibiidae</taxon>
        <taxon>Hypsibius</taxon>
    </lineage>
</organism>
<feature type="transmembrane region" description="Helical" evidence="25">
    <location>
        <begin position="297"/>
        <end position="316"/>
    </location>
</feature>
<feature type="transmembrane region" description="Helical" evidence="25">
    <location>
        <begin position="146"/>
        <end position="169"/>
    </location>
</feature>
<evidence type="ECO:0000256" key="11">
    <source>
        <dbReference type="ARBA" id="ARBA00044884"/>
    </source>
</evidence>
<evidence type="ECO:0000256" key="4">
    <source>
        <dbReference type="ARBA" id="ARBA00022692"/>
    </source>
</evidence>
<comment type="catalytic activity">
    <reaction evidence="17">
        <text>L-arginyl-glycine(out) = L-arginyl-glycine(in)</text>
        <dbReference type="Rhea" id="RHEA:79391"/>
        <dbReference type="ChEBI" id="CHEBI:229955"/>
    </reaction>
</comment>
<dbReference type="Proteomes" id="UP000192578">
    <property type="component" value="Unassembled WGS sequence"/>
</dbReference>
<evidence type="ECO:0000256" key="19">
    <source>
        <dbReference type="ARBA" id="ARBA00044919"/>
    </source>
</evidence>
<comment type="catalytic activity">
    <reaction evidence="16">
        <text>L-lysyl-L-lysine(out) = L-lysyl-L-lysine(in)</text>
        <dbReference type="Rhea" id="RHEA:79403"/>
        <dbReference type="ChEBI" id="CHEBI:229956"/>
    </reaction>
</comment>
<evidence type="ECO:0000256" key="16">
    <source>
        <dbReference type="ARBA" id="ARBA00044900"/>
    </source>
</evidence>
<comment type="catalytic activity">
    <reaction evidence="14">
        <text>L-aspartyl-L-lysine(out) = L-aspartyl-L-lysine(in)</text>
        <dbReference type="Rhea" id="RHEA:79411"/>
        <dbReference type="ChEBI" id="CHEBI:229953"/>
    </reaction>
</comment>
<evidence type="ECO:0000256" key="20">
    <source>
        <dbReference type="ARBA" id="ARBA00044924"/>
    </source>
</evidence>
<evidence type="ECO:0000256" key="15">
    <source>
        <dbReference type="ARBA" id="ARBA00044899"/>
    </source>
</evidence>
<dbReference type="EMBL" id="MTYJ01000130">
    <property type="protein sequence ID" value="OQV13139.1"/>
    <property type="molecule type" value="Genomic_DNA"/>
</dbReference>
<feature type="signal peptide" evidence="26">
    <location>
        <begin position="1"/>
        <end position="18"/>
    </location>
</feature>
<keyword evidence="3" id="KW-0813">Transport</keyword>
<comment type="subunit">
    <text evidence="24">Homodimer. Interacts with lysosomal protein GLMP (via lumenal domain); the interaction starts while both proteins are still in the endoplasmic reticulum and is required for stabilization of MFSD1 in lysosomes but has no direct effect on its targeting to lysosomes or transporter activity.</text>
</comment>
<evidence type="ECO:0000256" key="8">
    <source>
        <dbReference type="ARBA" id="ARBA00044876"/>
    </source>
</evidence>
<evidence type="ECO:0000256" key="13">
    <source>
        <dbReference type="ARBA" id="ARBA00044893"/>
    </source>
</evidence>
<feature type="domain" description="Major facilitator superfamily (MFS) profile" evidence="27">
    <location>
        <begin position="1"/>
        <end position="418"/>
    </location>
</feature>
<dbReference type="InterPro" id="IPR020846">
    <property type="entry name" value="MFS_dom"/>
</dbReference>
<feature type="chain" id="PRO_5013048662" description="Lysosomal dipeptide transporter MFSD1" evidence="26">
    <location>
        <begin position="19"/>
        <end position="479"/>
    </location>
</feature>
<comment type="catalytic activity">
    <reaction evidence="12">
        <text>L-lysyl-L-alpha-amino acid(out) = L-lysyl-L-alpha-amino acid(in)</text>
        <dbReference type="Rhea" id="RHEA:79387"/>
        <dbReference type="ChEBI" id="CHEBI:229965"/>
    </reaction>
</comment>
<feature type="transmembrane region" description="Helical" evidence="25">
    <location>
        <begin position="232"/>
        <end position="251"/>
    </location>
</feature>
<dbReference type="InterPro" id="IPR052187">
    <property type="entry name" value="MFSD1"/>
</dbReference>
<comment type="catalytic activity">
    <reaction evidence="11">
        <text>L-alpha-aminoacyl-L-histidine(out) = L-alpha-aminoacyl-L-histidine(in)</text>
        <dbReference type="Rhea" id="RHEA:79375"/>
        <dbReference type="ChEBI" id="CHEBI:229967"/>
    </reaction>
</comment>
<reference evidence="29" key="1">
    <citation type="submission" date="2017-01" db="EMBL/GenBank/DDBJ databases">
        <title>Comparative genomics of anhydrobiosis in the tardigrade Hypsibius dujardini.</title>
        <authorList>
            <person name="Yoshida Y."/>
            <person name="Koutsovoulos G."/>
            <person name="Laetsch D."/>
            <person name="Stevens L."/>
            <person name="Kumar S."/>
            <person name="Horikawa D."/>
            <person name="Ishino K."/>
            <person name="Komine S."/>
            <person name="Tomita M."/>
            <person name="Blaxter M."/>
            <person name="Arakawa K."/>
        </authorList>
    </citation>
    <scope>NUCLEOTIDE SEQUENCE [LARGE SCALE GENOMIC DNA]</scope>
    <source>
        <strain evidence="29">Z151</strain>
    </source>
</reference>
<keyword evidence="29" id="KW-1185">Reference proteome</keyword>
<comment type="catalytic activity">
    <reaction evidence="13">
        <text>L-alpha-aminoacyl-L-lysine(out) = L-alpha-aminoacyl-L-lysine(in)</text>
        <dbReference type="Rhea" id="RHEA:79383"/>
        <dbReference type="ChEBI" id="CHEBI:229966"/>
    </reaction>
</comment>
<dbReference type="PANTHER" id="PTHR23512:SF3">
    <property type="entry name" value="MAJOR FACILITATOR SUPERFAMILY DOMAIN-CONTAINING PROTEIN 1"/>
    <property type="match status" value="1"/>
</dbReference>
<comment type="subcellular location">
    <subcellularLocation>
        <location evidence="1">Lysosome membrane</location>
        <topology evidence="1">Multi-pass membrane protein</topology>
    </subcellularLocation>
</comment>
<evidence type="ECO:0000256" key="6">
    <source>
        <dbReference type="ARBA" id="ARBA00023136"/>
    </source>
</evidence>
<evidence type="ECO:0000313" key="28">
    <source>
        <dbReference type="EMBL" id="OQV13139.1"/>
    </source>
</evidence>
<dbReference type="AlphaFoldDB" id="A0A1W0WD66"/>
<dbReference type="GO" id="GO:0022857">
    <property type="term" value="F:transmembrane transporter activity"/>
    <property type="evidence" value="ECO:0007669"/>
    <property type="project" value="InterPro"/>
</dbReference>
<keyword evidence="5 25" id="KW-1133">Transmembrane helix</keyword>
<evidence type="ECO:0000256" key="17">
    <source>
        <dbReference type="ARBA" id="ARBA00044903"/>
    </source>
</evidence>
<proteinExistence type="inferred from homology"/>
<dbReference type="PROSITE" id="PS50850">
    <property type="entry name" value="MFS"/>
    <property type="match status" value="1"/>
</dbReference>
<comment type="catalytic activity">
    <reaction evidence="9">
        <text>L-histidyl-glycine(out) = L-histidyl-glycine(in)</text>
        <dbReference type="Rhea" id="RHEA:79395"/>
        <dbReference type="ChEBI" id="CHEBI:229957"/>
    </reaction>
</comment>